<evidence type="ECO:0000313" key="2">
    <source>
        <dbReference type="EMBL" id="SCL66021.1"/>
    </source>
</evidence>
<dbReference type="EMBL" id="FMIA01000002">
    <property type="protein sequence ID" value="SCL66021.1"/>
    <property type="molecule type" value="Genomic_DNA"/>
</dbReference>
<name>A0A1C6VIA6_9ACTN</name>
<feature type="region of interest" description="Disordered" evidence="1">
    <location>
        <begin position="162"/>
        <end position="196"/>
    </location>
</feature>
<sequence length="196" mass="21972">MLPVDERKRHALAWADENQTGDGRGYTAYARDNGLPMTNLRNYVNGQKGVIFTDGEQQRIDRAKEARERFSPEVRKRHALRFSDEVLRGRTVTVAEYARRHDISETSLRSWLDGKGVTYTPDEQRRIDSARSFRLPSDDSVTISTRNQVAAAAAGMRTYGWMTSSRSAPSASGSARNPASQGDPAPSEQRRSQSPR</sequence>
<gene>
    <name evidence="2" type="ORF">GA0070617_5935</name>
</gene>
<dbReference type="Proteomes" id="UP000198937">
    <property type="component" value="Unassembled WGS sequence"/>
</dbReference>
<dbReference type="AlphaFoldDB" id="A0A1C6VIA6"/>
<keyword evidence="3" id="KW-1185">Reference proteome</keyword>
<accession>A0A1C6VIA6</accession>
<reference evidence="2 3" key="1">
    <citation type="submission" date="2016-06" db="EMBL/GenBank/DDBJ databases">
        <authorList>
            <person name="Kjaerup R.B."/>
            <person name="Dalgaard T.S."/>
            <person name="Juul-Madsen H.R."/>
        </authorList>
    </citation>
    <scope>NUCLEOTIDE SEQUENCE [LARGE SCALE GENOMIC DNA]</scope>
    <source>
        <strain evidence="2 3">DSM 45577</strain>
    </source>
</reference>
<proteinExistence type="predicted"/>
<evidence type="ECO:0000313" key="3">
    <source>
        <dbReference type="Proteomes" id="UP000198937"/>
    </source>
</evidence>
<dbReference type="RefSeq" id="WP_139135814.1">
    <property type="nucleotide sequence ID" value="NZ_BMMJ01000003.1"/>
</dbReference>
<organism evidence="2 3">
    <name type="scientific">Micromonospora yangpuensis</name>
    <dbReference type="NCBI Taxonomy" id="683228"/>
    <lineage>
        <taxon>Bacteria</taxon>
        <taxon>Bacillati</taxon>
        <taxon>Actinomycetota</taxon>
        <taxon>Actinomycetes</taxon>
        <taxon>Micromonosporales</taxon>
        <taxon>Micromonosporaceae</taxon>
        <taxon>Micromonospora</taxon>
    </lineage>
</organism>
<protein>
    <submittedName>
        <fullName evidence="2">Uncharacterized protein</fullName>
    </submittedName>
</protein>
<feature type="compositionally biased region" description="Low complexity" evidence="1">
    <location>
        <begin position="164"/>
        <end position="180"/>
    </location>
</feature>
<evidence type="ECO:0000256" key="1">
    <source>
        <dbReference type="SAM" id="MobiDB-lite"/>
    </source>
</evidence>